<gene>
    <name evidence="1" type="ORF">ID854_21765</name>
</gene>
<dbReference type="GeneID" id="97125933"/>
<organism evidence="1">
    <name type="scientific">Xenorhabdus szentirmaii</name>
    <dbReference type="NCBI Taxonomy" id="290112"/>
    <lineage>
        <taxon>Bacteria</taxon>
        <taxon>Pseudomonadati</taxon>
        <taxon>Pseudomonadota</taxon>
        <taxon>Gammaproteobacteria</taxon>
        <taxon>Enterobacterales</taxon>
        <taxon>Morganellaceae</taxon>
        <taxon>Xenorhabdus</taxon>
    </lineage>
</organism>
<protein>
    <recommendedName>
        <fullName evidence="2">Zinc ABC transporter substrate-binding protein</fullName>
    </recommendedName>
</protein>
<dbReference type="EMBL" id="JACXBF010000568">
    <property type="protein sequence ID" value="MBD2803000.1"/>
    <property type="molecule type" value="Genomic_DNA"/>
</dbReference>
<dbReference type="RefSeq" id="WP_038234708.1">
    <property type="nucleotide sequence ID" value="NZ_CAWNPE010000001.1"/>
</dbReference>
<evidence type="ECO:0000313" key="1">
    <source>
        <dbReference type="EMBL" id="MBD2803000.1"/>
    </source>
</evidence>
<sequence>MDKIAIYSDMLNRALSYIRDIQSSSALRKAFDKTCYQEAELLHDIVKSLIQPEMTEHDVFFLNDHAKYYLENANPKLHYNYNSHKENIILLFKLVPDHLRDQLEWPGPQ</sequence>
<evidence type="ECO:0008006" key="2">
    <source>
        <dbReference type="Google" id="ProtNLM"/>
    </source>
</evidence>
<dbReference type="Proteomes" id="UP001193920">
    <property type="component" value="Unassembled WGS sequence"/>
</dbReference>
<dbReference type="AlphaFoldDB" id="A0AAW3YXP0"/>
<reference evidence="1" key="1">
    <citation type="submission" date="2020-09" db="EMBL/GenBank/DDBJ databases">
        <authorList>
            <person name="Palma L."/>
            <person name="Caballero P."/>
            <person name="Berry C."/>
            <person name="Del Valle E."/>
        </authorList>
    </citation>
    <scope>NUCLEOTIDE SEQUENCE</scope>
    <source>
        <strain evidence="1">M</strain>
    </source>
</reference>
<comment type="caution">
    <text evidence="1">The sequence shown here is derived from an EMBL/GenBank/DDBJ whole genome shotgun (WGS) entry which is preliminary data.</text>
</comment>
<accession>A0AAW3YXP0</accession>
<proteinExistence type="predicted"/>
<reference evidence="1" key="2">
    <citation type="journal article" date="2024" name="Toxins">
        <title>Genome Sequence Analysis of Native Xenorhabdus Strains Isolated from Entomopathogenic Nematodes in Argentina.</title>
        <authorList>
            <person name="Palma L."/>
            <person name="Frizzo L."/>
            <person name="Kaiser S."/>
            <person name="Berry C."/>
            <person name="Caballero P."/>
            <person name="Bode H.B."/>
            <person name="Del Valle E.E."/>
        </authorList>
    </citation>
    <scope>NUCLEOTIDE SEQUENCE</scope>
    <source>
        <strain evidence="1">M</strain>
    </source>
</reference>
<name>A0AAW3YXP0_9GAMM</name>